<dbReference type="GO" id="GO:0008657">
    <property type="term" value="F:DNA topoisomerase type II (double strand cut, ATP-hydrolyzing) inhibitor activity"/>
    <property type="evidence" value="ECO:0007669"/>
    <property type="project" value="UniProtKB-UniRule"/>
</dbReference>
<protein>
    <recommendedName>
        <fullName evidence="3">DNA gyrase inhibitor YacG</fullName>
    </recommendedName>
</protein>
<dbReference type="GO" id="GO:0006355">
    <property type="term" value="P:regulation of DNA-templated transcription"/>
    <property type="evidence" value="ECO:0007669"/>
    <property type="project" value="InterPro"/>
</dbReference>
<feature type="binding site" evidence="3">
    <location>
        <position position="36"/>
    </location>
    <ligand>
        <name>Zn(2+)</name>
        <dbReference type="ChEBI" id="CHEBI:29105"/>
    </ligand>
</feature>
<evidence type="ECO:0000256" key="1">
    <source>
        <dbReference type="ARBA" id="ARBA00022723"/>
    </source>
</evidence>
<evidence type="ECO:0000256" key="2">
    <source>
        <dbReference type="ARBA" id="ARBA00022833"/>
    </source>
</evidence>
<dbReference type="InterPro" id="IPR005584">
    <property type="entry name" value="DNA_gyrase_inhibitor_YacG"/>
</dbReference>
<comment type="cofactor">
    <cofactor evidence="3">
        <name>Zn(2+)</name>
        <dbReference type="ChEBI" id="CHEBI:29105"/>
    </cofactor>
    <text evidence="3">Binds 1 zinc ion.</text>
</comment>
<feature type="region of interest" description="Disordered" evidence="4">
    <location>
        <begin position="52"/>
        <end position="80"/>
    </location>
</feature>
<dbReference type="STRING" id="1821621.A8C75_05320"/>
<evidence type="ECO:0000313" key="6">
    <source>
        <dbReference type="Proteomes" id="UP000078070"/>
    </source>
</evidence>
<feature type="region of interest" description="Disordered" evidence="4">
    <location>
        <begin position="1"/>
        <end position="20"/>
    </location>
</feature>
<evidence type="ECO:0000313" key="5">
    <source>
        <dbReference type="EMBL" id="ANG61962.1"/>
    </source>
</evidence>
<reference evidence="5 6" key="2">
    <citation type="journal article" date="2018" name="Int. J. Syst. Evol. Microbiol.">
        <title>Marinobacterium aestuarii sp. nov., a benzene-degrading marine bacterium isolated from estuary sediment.</title>
        <authorList>
            <person name="Bae S.S."/>
            <person name="Jung J."/>
            <person name="Chung D."/>
            <person name="Baek K."/>
        </authorList>
    </citation>
    <scope>NUCLEOTIDE SEQUENCE [LARGE SCALE GENOMIC DNA]</scope>
    <source>
        <strain evidence="5 6">ST58-10</strain>
    </source>
</reference>
<comment type="similarity">
    <text evidence="3">Belongs to the DNA gyrase inhibitor YacG family.</text>
</comment>
<dbReference type="PANTHER" id="PTHR36150">
    <property type="entry name" value="DNA GYRASE INHIBITOR YACG"/>
    <property type="match status" value="1"/>
</dbReference>
<feature type="binding site" evidence="3">
    <location>
        <position position="17"/>
    </location>
    <ligand>
        <name>Zn(2+)</name>
        <dbReference type="ChEBI" id="CHEBI:29105"/>
    </ligand>
</feature>
<dbReference type="HAMAP" id="MF_00649">
    <property type="entry name" value="DNA_gyrase_inhibitor_YacG"/>
    <property type="match status" value="1"/>
</dbReference>
<dbReference type="NCBIfam" id="NF001638">
    <property type="entry name" value="PRK00418.1"/>
    <property type="match status" value="1"/>
</dbReference>
<comment type="subunit">
    <text evidence="3">Interacts with GyrB.</text>
</comment>
<dbReference type="EMBL" id="CP015839">
    <property type="protein sequence ID" value="ANG61962.1"/>
    <property type="molecule type" value="Genomic_DNA"/>
</dbReference>
<dbReference type="OrthoDB" id="9809663at2"/>
<dbReference type="SUPFAM" id="SSF57716">
    <property type="entry name" value="Glucocorticoid receptor-like (DNA-binding domain)"/>
    <property type="match status" value="1"/>
</dbReference>
<feature type="binding site" evidence="3">
    <location>
        <position position="40"/>
    </location>
    <ligand>
        <name>Zn(2+)</name>
        <dbReference type="ChEBI" id="CHEBI:29105"/>
    </ligand>
</feature>
<dbReference type="Pfam" id="PF03884">
    <property type="entry name" value="YacG"/>
    <property type="match status" value="1"/>
</dbReference>
<accession>A0A1A9EVX7</accession>
<dbReference type="AlphaFoldDB" id="A0A1A9EVX7"/>
<gene>
    <name evidence="3" type="primary">yacG</name>
    <name evidence="5" type="ORF">A8C75_05320</name>
</gene>
<sequence>MTISQPKTSGKPKTIKCPQCGKPSVWSPENSFRPFCSERCKLIDLGTWANEEYRIPTAPSEDDYSTGMDDDERPHTPTRH</sequence>
<dbReference type="InterPro" id="IPR013088">
    <property type="entry name" value="Znf_NHR/GATA"/>
</dbReference>
<dbReference type="KEGG" id="mars:A8C75_05320"/>
<keyword evidence="1 3" id="KW-0479">Metal-binding</keyword>
<keyword evidence="2 3" id="KW-0862">Zinc</keyword>
<proteinExistence type="inferred from homology"/>
<dbReference type="PANTHER" id="PTHR36150:SF1">
    <property type="entry name" value="DNA GYRASE INHIBITOR YACG"/>
    <property type="match status" value="1"/>
</dbReference>
<name>A0A1A9EVX7_9GAMM</name>
<dbReference type="Gene3D" id="3.30.50.10">
    <property type="entry name" value="Erythroid Transcription Factor GATA-1, subunit A"/>
    <property type="match status" value="1"/>
</dbReference>
<organism evidence="5 6">
    <name type="scientific">Marinobacterium aestuarii</name>
    <dbReference type="NCBI Taxonomy" id="1821621"/>
    <lineage>
        <taxon>Bacteria</taxon>
        <taxon>Pseudomonadati</taxon>
        <taxon>Pseudomonadota</taxon>
        <taxon>Gammaproteobacteria</taxon>
        <taxon>Oceanospirillales</taxon>
        <taxon>Oceanospirillaceae</taxon>
        <taxon>Marinobacterium</taxon>
    </lineage>
</organism>
<evidence type="ECO:0000256" key="4">
    <source>
        <dbReference type="SAM" id="MobiDB-lite"/>
    </source>
</evidence>
<dbReference type="RefSeq" id="WP_067379133.1">
    <property type="nucleotide sequence ID" value="NZ_CP015839.1"/>
</dbReference>
<keyword evidence="6" id="KW-1185">Reference proteome</keyword>
<comment type="function">
    <text evidence="3">Inhibits all the catalytic activities of DNA gyrase by preventing its interaction with DNA. Acts by binding directly to the C-terminal domain of GyrB, which probably disrupts DNA binding by the gyrase.</text>
</comment>
<feature type="binding site" evidence="3">
    <location>
        <position position="20"/>
    </location>
    <ligand>
        <name>Zn(2+)</name>
        <dbReference type="ChEBI" id="CHEBI:29105"/>
    </ligand>
</feature>
<dbReference type="Proteomes" id="UP000078070">
    <property type="component" value="Chromosome"/>
</dbReference>
<evidence type="ECO:0000256" key="3">
    <source>
        <dbReference type="HAMAP-Rule" id="MF_00649"/>
    </source>
</evidence>
<feature type="compositionally biased region" description="Acidic residues" evidence="4">
    <location>
        <begin position="60"/>
        <end position="71"/>
    </location>
</feature>
<dbReference type="GO" id="GO:0008270">
    <property type="term" value="F:zinc ion binding"/>
    <property type="evidence" value="ECO:0007669"/>
    <property type="project" value="UniProtKB-UniRule"/>
</dbReference>
<reference evidence="6" key="1">
    <citation type="submission" date="2016-05" db="EMBL/GenBank/DDBJ databases">
        <authorList>
            <person name="Baek K."/>
            <person name="Yang S.-J."/>
        </authorList>
    </citation>
    <scope>NUCLEOTIDE SEQUENCE [LARGE SCALE GENOMIC DNA]</scope>
    <source>
        <strain evidence="6">ST58-10</strain>
    </source>
</reference>